<evidence type="ECO:0000256" key="1">
    <source>
        <dbReference type="SAM" id="MobiDB-lite"/>
    </source>
</evidence>
<protein>
    <submittedName>
        <fullName evidence="4">Uncharacterized protein</fullName>
    </submittedName>
</protein>
<comment type="caution">
    <text evidence="4">The sequence shown here is derived from an EMBL/GenBank/DDBJ whole genome shotgun (WGS) entry which is preliminary data.</text>
</comment>
<feature type="region of interest" description="Disordered" evidence="1">
    <location>
        <begin position="541"/>
        <end position="561"/>
    </location>
</feature>
<dbReference type="Pfam" id="PF20014">
    <property type="entry name" value="GAP1-M"/>
    <property type="match status" value="1"/>
</dbReference>
<evidence type="ECO:0000259" key="3">
    <source>
        <dbReference type="Pfam" id="PF20014"/>
    </source>
</evidence>
<dbReference type="RefSeq" id="WP_161105565.1">
    <property type="nucleotide sequence ID" value="NZ_WUTW01000007.1"/>
</dbReference>
<dbReference type="OrthoDB" id="167038at2"/>
<organism evidence="4 5">
    <name type="scientific">Actinomadura rayongensis</name>
    <dbReference type="NCBI Taxonomy" id="1429076"/>
    <lineage>
        <taxon>Bacteria</taxon>
        <taxon>Bacillati</taxon>
        <taxon>Actinomycetota</taxon>
        <taxon>Actinomycetes</taxon>
        <taxon>Streptosporangiales</taxon>
        <taxon>Thermomonosporaceae</taxon>
        <taxon>Actinomadura</taxon>
    </lineage>
</organism>
<dbReference type="EMBL" id="WUTW01000007">
    <property type="protein sequence ID" value="MXQ67375.1"/>
    <property type="molecule type" value="Genomic_DNA"/>
</dbReference>
<feature type="domain" description="GTPase-associated protein 1 middle" evidence="3">
    <location>
        <begin position="146"/>
        <end position="239"/>
    </location>
</feature>
<reference evidence="4 5" key="1">
    <citation type="submission" date="2019-12" db="EMBL/GenBank/DDBJ databases">
        <title>Nocardia macrotermitis sp. nov. and Nocardia aurantia sp. nov., isolated from the gut of the fungus growing-termite Macrotermes natalensis.</title>
        <authorList>
            <person name="Christine B."/>
            <person name="Rene B."/>
        </authorList>
    </citation>
    <scope>NUCLEOTIDE SEQUENCE [LARGE SCALE GENOMIC DNA]</scope>
    <source>
        <strain evidence="4 5">DSM 102126</strain>
    </source>
</reference>
<dbReference type="InterPro" id="IPR045402">
    <property type="entry name" value="GAP1-N2"/>
</dbReference>
<gene>
    <name evidence="4" type="ORF">GQ466_25490</name>
</gene>
<proteinExistence type="predicted"/>
<name>A0A6I4WGC4_9ACTN</name>
<dbReference type="Proteomes" id="UP000431901">
    <property type="component" value="Unassembled WGS sequence"/>
</dbReference>
<evidence type="ECO:0000313" key="5">
    <source>
        <dbReference type="Proteomes" id="UP000431901"/>
    </source>
</evidence>
<evidence type="ECO:0000313" key="4">
    <source>
        <dbReference type="EMBL" id="MXQ67375.1"/>
    </source>
</evidence>
<dbReference type="InterPro" id="IPR045401">
    <property type="entry name" value="GAP1-M"/>
</dbReference>
<evidence type="ECO:0000259" key="2">
    <source>
        <dbReference type="Pfam" id="PF20013"/>
    </source>
</evidence>
<sequence>MAWQMHYTSARNGPTGRSGFQFTAETPGLPDRVRAAVAPFLAYRPPPAAPLSPGPGELAAFPVALLYDRVDGRPLLARSRYLGQDYSGRYGNFFAHAVVAEPDELEGLRPAELWDAPLWRAGPTALGALPEVPDLAPDAAFAPDALAEWLRGQPDLLAPLVDAVVTVLGRGHGRVVLVAADVELIARWIAVVSYSLPVAAAERLTFVTYSADPDGAGQRVVGTTPDAWAAAQYQGGPAFALGDPPPPHRPVSRFARTVAACWRAGDFAALDALGELALLDGADPPGPRALERAAALLALCRGEARVTPDEEAGAAALLARSGRDLPEWVWRDLVPGVPSMGVDLAVAVEDRARAAGAVDVAGQCALRAVTAALDDPSTRDRLPRRALPLVLRPALEPAVTSALAAAEELTDVAHIAGIAAAAGAPARPGEVRAAAQGRARVGAADVPAALAACPDAARGALLAGVVTGLAAADARTRAAVLGDRACDLLHDAARDDPDLWPSAPEVALAVLDSVGRRRPLHRVAVTADLLSLADVESVLPRPTALPRPTDPDRPPGPDRPPVDAVLERLWAAAPQPGECLELLESHAAAFGERPVLAELPSRTFARALGDADIGVEVLRLAARVRSAPPGPDADRDAAAVQACATAIGAERPDAAAEALAALADRGAGPLAEPAFGVAAGRLARRDPVFRAALLAAAPARLRARLGARWTGALPGRGGDPAVRHELIETVLRMRALGAADPALETWARTAVTRWFAGRRLEAHFGGDPALRSALRDLAAEARTGNRGRQGA</sequence>
<feature type="domain" description="GTPase-associated protein 1 N-terminal" evidence="2">
    <location>
        <begin position="1"/>
        <end position="134"/>
    </location>
</feature>
<dbReference type="Pfam" id="PF20013">
    <property type="entry name" value="GAP1-N2"/>
    <property type="match status" value="1"/>
</dbReference>
<keyword evidence="5" id="KW-1185">Reference proteome</keyword>
<dbReference type="AlphaFoldDB" id="A0A6I4WGC4"/>
<accession>A0A6I4WGC4</accession>